<comment type="similarity">
    <text evidence="2 12">Belongs to the peptidase M48B family.</text>
</comment>
<evidence type="ECO:0000256" key="4">
    <source>
        <dbReference type="ARBA" id="ARBA00022670"/>
    </source>
</evidence>
<feature type="transmembrane region" description="Helical" evidence="12">
    <location>
        <begin position="42"/>
        <end position="59"/>
    </location>
</feature>
<evidence type="ECO:0000256" key="3">
    <source>
        <dbReference type="ARBA" id="ARBA00022475"/>
    </source>
</evidence>
<accession>A0A0R1RH01</accession>
<dbReference type="EC" id="3.4.24.-" evidence="12"/>
<evidence type="ECO:0000259" key="13">
    <source>
        <dbReference type="Pfam" id="PF01435"/>
    </source>
</evidence>
<dbReference type="GO" id="GO:0008270">
    <property type="term" value="F:zinc ion binding"/>
    <property type="evidence" value="ECO:0007669"/>
    <property type="project" value="UniProtKB-UniRule"/>
</dbReference>
<dbReference type="CDD" id="cd07340">
    <property type="entry name" value="M48B_Htpx_like"/>
    <property type="match status" value="1"/>
</dbReference>
<comment type="subcellular location">
    <subcellularLocation>
        <location evidence="1 12">Cell membrane</location>
        <topology evidence="1 12">Multi-pass membrane protein</topology>
    </subcellularLocation>
</comment>
<keyword evidence="7 12" id="KW-0378">Hydrolase</keyword>
<evidence type="ECO:0000256" key="6">
    <source>
        <dbReference type="ARBA" id="ARBA00022723"/>
    </source>
</evidence>
<dbReference type="AlphaFoldDB" id="A0A0R1RH01"/>
<gene>
    <name evidence="12" type="primary">htpX</name>
    <name evidence="14" type="ORF">FD35_GL001525</name>
</gene>
<comment type="caution">
    <text evidence="14">The sequence shown here is derived from an EMBL/GenBank/DDBJ whole genome shotgun (WGS) entry which is preliminary data.</text>
</comment>
<reference evidence="14 15" key="1">
    <citation type="journal article" date="2015" name="Genome Announc.">
        <title>Expanding the biotechnology potential of lactobacilli through comparative genomics of 213 strains and associated genera.</title>
        <authorList>
            <person name="Sun Z."/>
            <person name="Harris H.M."/>
            <person name="McCann A."/>
            <person name="Guo C."/>
            <person name="Argimon S."/>
            <person name="Zhang W."/>
            <person name="Yang X."/>
            <person name="Jeffery I.B."/>
            <person name="Cooney J.C."/>
            <person name="Kagawa T.F."/>
            <person name="Liu W."/>
            <person name="Song Y."/>
            <person name="Salvetti E."/>
            <person name="Wrobel A."/>
            <person name="Rasinkangas P."/>
            <person name="Parkhill J."/>
            <person name="Rea M.C."/>
            <person name="O'Sullivan O."/>
            <person name="Ritari J."/>
            <person name="Douillard F.P."/>
            <person name="Paul Ross R."/>
            <person name="Yang R."/>
            <person name="Briner A.E."/>
            <person name="Felis G.E."/>
            <person name="de Vos W.M."/>
            <person name="Barrangou R."/>
            <person name="Klaenhammer T.R."/>
            <person name="Caufield P.W."/>
            <person name="Cui Y."/>
            <person name="Zhang H."/>
            <person name="O'Toole P.W."/>
        </authorList>
    </citation>
    <scope>NUCLEOTIDE SEQUENCE [LARGE SCALE GENOMIC DNA]</scope>
    <source>
        <strain evidence="14 15">DSM 15814</strain>
    </source>
</reference>
<organism evidence="14 15">
    <name type="scientific">Furfurilactobacillus rossiae DSM 15814</name>
    <dbReference type="NCBI Taxonomy" id="1114972"/>
    <lineage>
        <taxon>Bacteria</taxon>
        <taxon>Bacillati</taxon>
        <taxon>Bacillota</taxon>
        <taxon>Bacilli</taxon>
        <taxon>Lactobacillales</taxon>
        <taxon>Lactobacillaceae</taxon>
        <taxon>Furfurilactobacillus</taxon>
    </lineage>
</organism>
<evidence type="ECO:0000313" key="14">
    <source>
        <dbReference type="EMBL" id="KRL52947.1"/>
    </source>
</evidence>
<dbReference type="InterPro" id="IPR050083">
    <property type="entry name" value="HtpX_protease"/>
</dbReference>
<sequence>MLYEQIRQNKRRTVYVLIGFVSLVLAIGAAIGYVFFNSSVTGLLMALVIAVVYSAIMIGNSTNVVMSMNHGHEITSADKAPELWHIVEDMALVARVPMPRVFIIDDPSPNAFATGNDPQHAAVAATSGIIEMLNREELEGVIGHEMSHVRNYDIRLQTIALALSAAISLLVNIGMNSFWWGGGRRDRDDDDNGGGYLQIIMFIVSILLVVLGPLAASIAQMALSRNREYLADAGSVELTRNPQGLISALQKISGGKPMQAANPSSASLYISDPFKNKRSFAHLFDTHPPIDERIARLENM</sequence>
<keyword evidence="8 12" id="KW-0862">Zinc</keyword>
<evidence type="ECO:0000313" key="15">
    <source>
        <dbReference type="Proteomes" id="UP000051999"/>
    </source>
</evidence>
<evidence type="ECO:0000256" key="9">
    <source>
        <dbReference type="ARBA" id="ARBA00022989"/>
    </source>
</evidence>
<dbReference type="EMBL" id="AZFF01000028">
    <property type="protein sequence ID" value="KRL52947.1"/>
    <property type="molecule type" value="Genomic_DNA"/>
</dbReference>
<comment type="cofactor">
    <cofactor evidence="12">
        <name>Zn(2+)</name>
        <dbReference type="ChEBI" id="CHEBI:29105"/>
    </cofactor>
    <text evidence="12">Binds 1 zinc ion per subunit.</text>
</comment>
<evidence type="ECO:0000256" key="8">
    <source>
        <dbReference type="ARBA" id="ARBA00022833"/>
    </source>
</evidence>
<evidence type="ECO:0000256" key="2">
    <source>
        <dbReference type="ARBA" id="ARBA00009779"/>
    </source>
</evidence>
<keyword evidence="9 12" id="KW-1133">Transmembrane helix</keyword>
<keyword evidence="11 12" id="KW-0472">Membrane</keyword>
<dbReference type="HAMAP" id="MF_00188">
    <property type="entry name" value="Pept_M48_protease_HtpX"/>
    <property type="match status" value="1"/>
</dbReference>
<evidence type="ECO:0000256" key="1">
    <source>
        <dbReference type="ARBA" id="ARBA00004651"/>
    </source>
</evidence>
<evidence type="ECO:0000256" key="5">
    <source>
        <dbReference type="ARBA" id="ARBA00022692"/>
    </source>
</evidence>
<feature type="binding site" evidence="12">
    <location>
        <position position="148"/>
    </location>
    <ligand>
        <name>Zn(2+)</name>
        <dbReference type="ChEBI" id="CHEBI:29105"/>
        <note>catalytic</note>
    </ligand>
</feature>
<dbReference type="GO" id="GO:0005886">
    <property type="term" value="C:plasma membrane"/>
    <property type="evidence" value="ECO:0007669"/>
    <property type="project" value="UniProtKB-SubCell"/>
</dbReference>
<dbReference type="PANTHER" id="PTHR43221:SF1">
    <property type="entry name" value="PROTEASE HTPX"/>
    <property type="match status" value="1"/>
</dbReference>
<evidence type="ECO:0000256" key="10">
    <source>
        <dbReference type="ARBA" id="ARBA00023049"/>
    </source>
</evidence>
<dbReference type="PATRIC" id="fig|1114972.6.peg.1551"/>
<evidence type="ECO:0000256" key="11">
    <source>
        <dbReference type="ARBA" id="ARBA00023136"/>
    </source>
</evidence>
<dbReference type="Proteomes" id="UP000051999">
    <property type="component" value="Unassembled WGS sequence"/>
</dbReference>
<evidence type="ECO:0000256" key="7">
    <source>
        <dbReference type="ARBA" id="ARBA00022801"/>
    </source>
</evidence>
<feature type="transmembrane region" description="Helical" evidence="12">
    <location>
        <begin position="195"/>
        <end position="219"/>
    </location>
</feature>
<dbReference type="InterPro" id="IPR022919">
    <property type="entry name" value="Pept_M48_protease_HtpX"/>
</dbReference>
<keyword evidence="3 12" id="KW-1003">Cell membrane</keyword>
<dbReference type="OrthoDB" id="15218at2"/>
<dbReference type="STRING" id="1114972.FD35_GL001525"/>
<keyword evidence="15" id="KW-1185">Reference proteome</keyword>
<keyword evidence="5 12" id="KW-0812">Transmembrane</keyword>
<dbReference type="Gene3D" id="3.30.2010.10">
    <property type="entry name" value="Metalloproteases ('zincins'), catalytic domain"/>
    <property type="match status" value="1"/>
</dbReference>
<name>A0A0R1RH01_9LACO</name>
<feature type="active site" evidence="12">
    <location>
        <position position="145"/>
    </location>
</feature>
<dbReference type="PANTHER" id="PTHR43221">
    <property type="entry name" value="PROTEASE HTPX"/>
    <property type="match status" value="1"/>
</dbReference>
<evidence type="ECO:0000256" key="12">
    <source>
        <dbReference type="HAMAP-Rule" id="MF_00188"/>
    </source>
</evidence>
<dbReference type="NCBIfam" id="NF003425">
    <property type="entry name" value="PRK04897.1"/>
    <property type="match status" value="1"/>
</dbReference>
<proteinExistence type="inferred from homology"/>
<keyword evidence="14" id="KW-0346">Stress response</keyword>
<feature type="binding site" evidence="12">
    <location>
        <position position="228"/>
    </location>
    <ligand>
        <name>Zn(2+)</name>
        <dbReference type="ChEBI" id="CHEBI:29105"/>
        <note>catalytic</note>
    </ligand>
</feature>
<dbReference type="eggNOG" id="COG0501">
    <property type="taxonomic scope" value="Bacteria"/>
</dbReference>
<feature type="transmembrane region" description="Helical" evidence="12">
    <location>
        <begin position="12"/>
        <end position="36"/>
    </location>
</feature>
<dbReference type="Pfam" id="PF01435">
    <property type="entry name" value="Peptidase_M48"/>
    <property type="match status" value="1"/>
</dbReference>
<dbReference type="RefSeq" id="WP_017262774.1">
    <property type="nucleotide sequence ID" value="NZ_AZFF01000028.1"/>
</dbReference>
<dbReference type="GO" id="GO:0006508">
    <property type="term" value="P:proteolysis"/>
    <property type="evidence" value="ECO:0007669"/>
    <property type="project" value="UniProtKB-KW"/>
</dbReference>
<keyword evidence="10 12" id="KW-0482">Metalloprotease</keyword>
<feature type="binding site" evidence="12">
    <location>
        <position position="144"/>
    </location>
    <ligand>
        <name>Zn(2+)</name>
        <dbReference type="ChEBI" id="CHEBI:29105"/>
        <note>catalytic</note>
    </ligand>
</feature>
<keyword evidence="6 12" id="KW-0479">Metal-binding</keyword>
<feature type="transmembrane region" description="Helical" evidence="12">
    <location>
        <begin position="156"/>
        <end position="175"/>
    </location>
</feature>
<protein>
    <recommendedName>
        <fullName evidence="12">Protease HtpX homolog</fullName>
        <ecNumber evidence="12">3.4.24.-</ecNumber>
    </recommendedName>
</protein>
<dbReference type="InterPro" id="IPR001915">
    <property type="entry name" value="Peptidase_M48"/>
</dbReference>
<dbReference type="GO" id="GO:0004222">
    <property type="term" value="F:metalloendopeptidase activity"/>
    <property type="evidence" value="ECO:0007669"/>
    <property type="project" value="UniProtKB-UniRule"/>
</dbReference>
<keyword evidence="4 12" id="KW-0645">Protease</keyword>
<feature type="domain" description="Peptidase M48" evidence="13">
    <location>
        <begin position="79"/>
        <end position="299"/>
    </location>
</feature>